<comment type="function">
    <text evidence="8">Uptake of L-lactate across the membrane. Can also transport D-lactate and glycolate.</text>
</comment>
<evidence type="ECO:0000313" key="9">
    <source>
        <dbReference type="EMBL" id="MCT7656913.1"/>
    </source>
</evidence>
<organism evidence="9 10">
    <name type="scientific">Mycobacterium deserti</name>
    <dbReference type="NCBI Taxonomy" id="2978347"/>
    <lineage>
        <taxon>Bacteria</taxon>
        <taxon>Bacillati</taxon>
        <taxon>Actinomycetota</taxon>
        <taxon>Actinomycetes</taxon>
        <taxon>Mycobacteriales</taxon>
        <taxon>Mycobacteriaceae</taxon>
        <taxon>Mycobacterium</taxon>
    </lineage>
</organism>
<feature type="transmembrane region" description="Helical" evidence="8">
    <location>
        <begin position="39"/>
        <end position="59"/>
    </location>
</feature>
<dbReference type="InterPro" id="IPR003804">
    <property type="entry name" value="Lactate_perm"/>
</dbReference>
<comment type="caution">
    <text evidence="9">The sequence shown here is derived from an EMBL/GenBank/DDBJ whole genome shotgun (WGS) entry which is preliminary data.</text>
</comment>
<gene>
    <name evidence="9" type="ORF">N4S67_00600</name>
</gene>
<proteinExistence type="inferred from homology"/>
<name>A0ABT2M3S8_9MYCO</name>
<feature type="transmembrane region" description="Helical" evidence="8">
    <location>
        <begin position="115"/>
        <end position="148"/>
    </location>
</feature>
<protein>
    <recommendedName>
        <fullName evidence="8">L-lactate permease</fullName>
    </recommendedName>
</protein>
<evidence type="ECO:0000256" key="3">
    <source>
        <dbReference type="ARBA" id="ARBA00022448"/>
    </source>
</evidence>
<keyword evidence="5 8" id="KW-0812">Transmembrane</keyword>
<comment type="similarity">
    <text evidence="2 8">Belongs to the lactate permease family.</text>
</comment>
<dbReference type="NCBIfam" id="TIGR00795">
    <property type="entry name" value="lctP"/>
    <property type="match status" value="1"/>
</dbReference>
<dbReference type="RefSeq" id="WP_260991002.1">
    <property type="nucleotide sequence ID" value="NZ_JAODWD010000001.1"/>
</dbReference>
<keyword evidence="4 8" id="KW-1003">Cell membrane</keyword>
<feature type="transmembrane region" description="Helical" evidence="8">
    <location>
        <begin position="246"/>
        <end position="265"/>
    </location>
</feature>
<evidence type="ECO:0000256" key="5">
    <source>
        <dbReference type="ARBA" id="ARBA00022692"/>
    </source>
</evidence>
<dbReference type="Proteomes" id="UP001206639">
    <property type="component" value="Unassembled WGS sequence"/>
</dbReference>
<keyword evidence="10" id="KW-1185">Reference proteome</keyword>
<feature type="transmembrane region" description="Helical" evidence="8">
    <location>
        <begin position="401"/>
        <end position="419"/>
    </location>
</feature>
<dbReference type="PANTHER" id="PTHR30003:SF0">
    <property type="entry name" value="GLYCOLATE PERMEASE GLCA-RELATED"/>
    <property type="match status" value="1"/>
</dbReference>
<evidence type="ECO:0000256" key="7">
    <source>
        <dbReference type="ARBA" id="ARBA00023136"/>
    </source>
</evidence>
<keyword evidence="3 8" id="KW-0813">Transport</keyword>
<feature type="transmembrane region" description="Helical" evidence="8">
    <location>
        <begin position="198"/>
        <end position="216"/>
    </location>
</feature>
<evidence type="ECO:0000256" key="6">
    <source>
        <dbReference type="ARBA" id="ARBA00022989"/>
    </source>
</evidence>
<dbReference type="PANTHER" id="PTHR30003">
    <property type="entry name" value="L-LACTATE PERMEASE"/>
    <property type="match status" value="1"/>
</dbReference>
<evidence type="ECO:0000256" key="8">
    <source>
        <dbReference type="RuleBase" id="RU365092"/>
    </source>
</evidence>
<evidence type="ECO:0000313" key="10">
    <source>
        <dbReference type="Proteomes" id="UP001206639"/>
    </source>
</evidence>
<feature type="transmembrane region" description="Helical" evidence="8">
    <location>
        <begin position="425"/>
        <end position="450"/>
    </location>
</feature>
<keyword evidence="7 8" id="KW-0472">Membrane</keyword>
<dbReference type="EMBL" id="JAODWD010000001">
    <property type="protein sequence ID" value="MCT7656913.1"/>
    <property type="molecule type" value="Genomic_DNA"/>
</dbReference>
<feature type="transmembrane region" description="Helical" evidence="8">
    <location>
        <begin position="223"/>
        <end position="240"/>
    </location>
</feature>
<feature type="transmembrane region" description="Helical" evidence="8">
    <location>
        <begin position="309"/>
        <end position="327"/>
    </location>
</feature>
<sequence length="547" mass="57063">MYQQVLDPVADSLAWSSLVAAIPLLLLFILLGVMRVTAWVASLISLAVSLVLAVLVYGMPVGQALLAGTEGAAFGFFPILWIVINAIWVYQLTVETGHFDVLRRSFASVSDDQRIQAVLIAFSFGALLEALAGFGTPVAVTSVMLMALGFKPMKAAVLALTANTAPVAFGAMATPIITLGKVTELPVDTLGAMVGRQTPILAIFVPLVLVGIVDGWRGVRETWPAAVVCGVVFGLGQYATSNFISVPLADVVAALLSAAAVVLLVRTWRPSHAYSEPAVVAGGAEDTPSPESAERVEHHDSRADIVKAYAPYAIIIAVFVVCQITAVKELLDKATVKSAWPGLDIVSPSGKPVSLTEFTLNLLTTPGTQMLLAGIITMIALKVSVPRAVKAYGTTLHQLRWAILTVMTVLALAFVMNLSGQTITLGTWMAAAGGAFALLSPILGWLGVAVTGSDTSANSLFGALQVTAANQAGLSDVLMAASNSSGGVLGKMISPQNLAIAAAAVGMDGKEGDIFRRVIVWSLIFLVFLCALSGLQASPVLSWMVPS</sequence>
<feature type="transmembrane region" description="Helical" evidence="8">
    <location>
        <begin position="71"/>
        <end position="90"/>
    </location>
</feature>
<reference evidence="10" key="1">
    <citation type="submission" date="2023-07" db="EMBL/GenBank/DDBJ databases">
        <authorList>
            <person name="Deng Y."/>
            <person name="Zhang Y.-Q."/>
        </authorList>
    </citation>
    <scope>NUCLEOTIDE SEQUENCE [LARGE SCALE GENOMIC DNA]</scope>
    <source>
        <strain evidence="10">CPCC 205710</strain>
    </source>
</reference>
<accession>A0ABT2M3S8</accession>
<keyword evidence="6 8" id="KW-1133">Transmembrane helix</keyword>
<dbReference type="Pfam" id="PF02652">
    <property type="entry name" value="Lactate_perm"/>
    <property type="match status" value="1"/>
</dbReference>
<feature type="transmembrane region" description="Helical" evidence="8">
    <location>
        <begin position="12"/>
        <end position="33"/>
    </location>
</feature>
<feature type="transmembrane region" description="Helical" evidence="8">
    <location>
        <begin position="518"/>
        <end position="537"/>
    </location>
</feature>
<feature type="transmembrane region" description="Helical" evidence="8">
    <location>
        <begin position="155"/>
        <end position="178"/>
    </location>
</feature>
<evidence type="ECO:0000256" key="4">
    <source>
        <dbReference type="ARBA" id="ARBA00022475"/>
    </source>
</evidence>
<evidence type="ECO:0000256" key="2">
    <source>
        <dbReference type="ARBA" id="ARBA00010100"/>
    </source>
</evidence>
<evidence type="ECO:0000256" key="1">
    <source>
        <dbReference type="ARBA" id="ARBA00004651"/>
    </source>
</evidence>
<comment type="subcellular location">
    <subcellularLocation>
        <location evidence="1 8">Cell membrane</location>
        <topology evidence="1 8">Multi-pass membrane protein</topology>
    </subcellularLocation>
</comment>